<dbReference type="InterPro" id="IPR013783">
    <property type="entry name" value="Ig-like_fold"/>
</dbReference>
<dbReference type="Gene3D" id="2.60.40.10">
    <property type="entry name" value="Immunoglobulins"/>
    <property type="match status" value="1"/>
</dbReference>
<organism evidence="1 2">
    <name type="scientific">Scophthalmus maximus</name>
    <name type="common">Turbot</name>
    <name type="synonym">Psetta maxima</name>
    <dbReference type="NCBI Taxonomy" id="52904"/>
    <lineage>
        <taxon>Eukaryota</taxon>
        <taxon>Metazoa</taxon>
        <taxon>Chordata</taxon>
        <taxon>Craniata</taxon>
        <taxon>Vertebrata</taxon>
        <taxon>Euteleostomi</taxon>
        <taxon>Actinopterygii</taxon>
        <taxon>Neopterygii</taxon>
        <taxon>Teleostei</taxon>
        <taxon>Neoteleostei</taxon>
        <taxon>Acanthomorphata</taxon>
        <taxon>Carangaria</taxon>
        <taxon>Pleuronectiformes</taxon>
        <taxon>Pleuronectoidei</taxon>
        <taxon>Scophthalmidae</taxon>
        <taxon>Scophthalmus</taxon>
    </lineage>
</organism>
<accession>A0A2U9CQ87</accession>
<proteinExistence type="predicted"/>
<dbReference type="InterPro" id="IPR036179">
    <property type="entry name" value="Ig-like_dom_sf"/>
</dbReference>
<evidence type="ECO:0000313" key="2">
    <source>
        <dbReference type="Proteomes" id="UP000246464"/>
    </source>
</evidence>
<name>A0A2U9CQ87_SCOMX</name>
<gene>
    <name evidence="1" type="ORF">SMAX5B_021058</name>
</gene>
<reference evidence="1 2" key="1">
    <citation type="submission" date="2017-12" db="EMBL/GenBank/DDBJ databases">
        <title>Integrating genomic resources of turbot (Scophthalmus maximus) in depth evaluation of genetic and physical mapping variation across individuals.</title>
        <authorList>
            <person name="Martinez P."/>
        </authorList>
    </citation>
    <scope>NUCLEOTIDE SEQUENCE [LARGE SCALE GENOMIC DNA]</scope>
</reference>
<dbReference type="SUPFAM" id="SSF48726">
    <property type="entry name" value="Immunoglobulin"/>
    <property type="match status" value="1"/>
</dbReference>
<dbReference type="AlphaFoldDB" id="A0A2U9CQ87"/>
<dbReference type="EMBL" id="CP026261">
    <property type="protein sequence ID" value="AWP18758.1"/>
    <property type="molecule type" value="Genomic_DNA"/>
</dbReference>
<dbReference type="Proteomes" id="UP000246464">
    <property type="component" value="Chromosome 19"/>
</dbReference>
<evidence type="ECO:0000313" key="1">
    <source>
        <dbReference type="EMBL" id="AWP18758.1"/>
    </source>
</evidence>
<keyword evidence="2" id="KW-1185">Reference proteome</keyword>
<protein>
    <submittedName>
        <fullName evidence="1">Uncharacterized protein</fullName>
    </submittedName>
</protein>
<sequence>MQICRLSRGAENTAGSPRLFPAGEPEFEFHQCGTHWVRQPAGKAPPRRVGVVIDLDAIKAYAGSVQGRIGDNSDSMVNLRLSNLEREDYCARDAHWLKWAVRFTTT</sequence>